<evidence type="ECO:0000259" key="8">
    <source>
        <dbReference type="Pfam" id="PF01694"/>
    </source>
</evidence>
<dbReference type="Proteomes" id="UP001481413">
    <property type="component" value="Unassembled WGS sequence"/>
</dbReference>
<evidence type="ECO:0000256" key="4">
    <source>
        <dbReference type="ARBA" id="ARBA00022692"/>
    </source>
</evidence>
<feature type="transmembrane region" description="Helical" evidence="7">
    <location>
        <begin position="249"/>
        <end position="270"/>
    </location>
</feature>
<keyword evidence="5 7" id="KW-1133">Transmembrane helix</keyword>
<gene>
    <name evidence="10" type="ORF">NBRC116585_01000</name>
</gene>
<dbReference type="EMBL" id="BAABWH010000001">
    <property type="protein sequence ID" value="GAA6143983.1"/>
    <property type="molecule type" value="Genomic_DNA"/>
</dbReference>
<evidence type="ECO:0000259" key="9">
    <source>
        <dbReference type="Pfam" id="PF16733"/>
    </source>
</evidence>
<keyword evidence="10" id="KW-0378">Hydrolase</keyword>
<keyword evidence="6 7" id="KW-0472">Membrane</keyword>
<proteinExistence type="predicted"/>
<feature type="transmembrane region" description="Helical" evidence="7">
    <location>
        <begin position="139"/>
        <end position="159"/>
    </location>
</feature>
<dbReference type="InterPro" id="IPR035952">
    <property type="entry name" value="Rhomboid-like_sf"/>
</dbReference>
<keyword evidence="11" id="KW-1185">Reference proteome</keyword>
<feature type="transmembrane region" description="Helical" evidence="7">
    <location>
        <begin position="171"/>
        <end position="188"/>
    </location>
</feature>
<reference evidence="10 11" key="1">
    <citation type="submission" date="2024-04" db="EMBL/GenBank/DDBJ databases">
        <title>Draft genome sequence of Thalassolituus maritimus NBRC 116585.</title>
        <authorList>
            <person name="Miyakawa T."/>
            <person name="Kusuya Y."/>
            <person name="Miura T."/>
        </authorList>
    </citation>
    <scope>NUCLEOTIDE SEQUENCE [LARGE SCALE GENOMIC DNA]</scope>
    <source>
        <strain evidence="10 11">5NW40-0001</strain>
    </source>
</reference>
<evidence type="ECO:0000313" key="10">
    <source>
        <dbReference type="EMBL" id="GAA6143983.1"/>
    </source>
</evidence>
<organism evidence="10 11">
    <name type="scientific">Thalassolituus maritimus</name>
    <dbReference type="NCBI Taxonomy" id="484498"/>
    <lineage>
        <taxon>Bacteria</taxon>
        <taxon>Pseudomonadati</taxon>
        <taxon>Pseudomonadota</taxon>
        <taxon>Gammaproteobacteria</taxon>
        <taxon>Oceanospirillales</taxon>
        <taxon>Oceanospirillaceae</taxon>
        <taxon>Thalassolituus</taxon>
    </lineage>
</organism>
<evidence type="ECO:0000256" key="5">
    <source>
        <dbReference type="ARBA" id="ARBA00022989"/>
    </source>
</evidence>
<dbReference type="Gene3D" id="3.30.70.2080">
    <property type="match status" value="1"/>
</dbReference>
<feature type="transmembrane region" description="Helical" evidence="7">
    <location>
        <begin position="222"/>
        <end position="243"/>
    </location>
</feature>
<keyword evidence="4 7" id="KW-0812">Transmembrane</keyword>
<feature type="domain" description="Peptidase S54 rhomboid" evidence="8">
    <location>
        <begin position="131"/>
        <end position="267"/>
    </location>
</feature>
<evidence type="ECO:0000256" key="6">
    <source>
        <dbReference type="ARBA" id="ARBA00023136"/>
    </source>
</evidence>
<evidence type="ECO:0000256" key="3">
    <source>
        <dbReference type="ARBA" id="ARBA00022519"/>
    </source>
</evidence>
<dbReference type="PANTHER" id="PTHR43066:SF26">
    <property type="entry name" value="RHOMBOID PROTEASE GLPG"/>
    <property type="match status" value="1"/>
</dbReference>
<feature type="transmembrane region" description="Helical" evidence="7">
    <location>
        <begin position="194"/>
        <end position="210"/>
    </location>
</feature>
<dbReference type="SUPFAM" id="SSF144091">
    <property type="entry name" value="Rhomboid-like"/>
    <property type="match status" value="1"/>
</dbReference>
<keyword evidence="2" id="KW-1003">Cell membrane</keyword>
<feature type="transmembrane region" description="Helical" evidence="7">
    <location>
        <begin position="80"/>
        <end position="99"/>
    </location>
</feature>
<sequence>MAPIAVLSAPLEVDLSPLTQHLWAEKIAHRVVEEGDQQILLIVNPADAERINELLTLWENQQLGNPVRAPEGGLSLGARLVQVPLTVSLILTILAVFIWQHTSNDWLSWLTQSQSSWPEARNQIATYLNMSLWEVWRPVLLHFDVMHILFNALWIWVFAGAMERQNERVPVVVLLFACGLTGNLLQWWLAGPAYGGISGVVYGLAAWTWLRQKRHHTPYGITPALFGVMVFFMALTMFGDILIPGLTVAGHGGHLGGLLCGLFLALIWPVSSRRIHES</sequence>
<dbReference type="Pfam" id="PF16733">
    <property type="entry name" value="NRho"/>
    <property type="match status" value="1"/>
</dbReference>
<dbReference type="InterPro" id="IPR038244">
    <property type="entry name" value="NRho_sf"/>
</dbReference>
<comment type="caution">
    <text evidence="10">The sequence shown here is derived from an EMBL/GenBank/DDBJ whole genome shotgun (WGS) entry which is preliminary data.</text>
</comment>
<evidence type="ECO:0000313" key="11">
    <source>
        <dbReference type="Proteomes" id="UP001481413"/>
    </source>
</evidence>
<dbReference type="RefSeq" id="WP_353292935.1">
    <property type="nucleotide sequence ID" value="NZ_BAABWH010000001.1"/>
</dbReference>
<evidence type="ECO:0000256" key="1">
    <source>
        <dbReference type="ARBA" id="ARBA00004141"/>
    </source>
</evidence>
<name>A0ABP9ZV29_9GAMM</name>
<keyword evidence="3" id="KW-0997">Cell inner membrane</keyword>
<dbReference type="PANTHER" id="PTHR43066">
    <property type="entry name" value="RHOMBOID-RELATED PROTEIN"/>
    <property type="match status" value="1"/>
</dbReference>
<comment type="subcellular location">
    <subcellularLocation>
        <location evidence="1">Membrane</location>
        <topology evidence="1">Multi-pass membrane protein</topology>
    </subcellularLocation>
</comment>
<dbReference type="GO" id="GO:0008233">
    <property type="term" value="F:peptidase activity"/>
    <property type="evidence" value="ECO:0007669"/>
    <property type="project" value="UniProtKB-KW"/>
</dbReference>
<dbReference type="InterPro" id="IPR031976">
    <property type="entry name" value="NRho"/>
</dbReference>
<dbReference type="Gene3D" id="1.20.1540.10">
    <property type="entry name" value="Rhomboid-like"/>
    <property type="match status" value="1"/>
</dbReference>
<dbReference type="InterPro" id="IPR022764">
    <property type="entry name" value="Peptidase_S54_rhomboid_dom"/>
</dbReference>
<accession>A0ABP9ZV29</accession>
<evidence type="ECO:0000256" key="2">
    <source>
        <dbReference type="ARBA" id="ARBA00022475"/>
    </source>
</evidence>
<dbReference type="Pfam" id="PF01694">
    <property type="entry name" value="Rhomboid"/>
    <property type="match status" value="1"/>
</dbReference>
<evidence type="ECO:0000256" key="7">
    <source>
        <dbReference type="SAM" id="Phobius"/>
    </source>
</evidence>
<feature type="domain" description="Rhomboid protease N-terminal" evidence="9">
    <location>
        <begin position="1"/>
        <end position="60"/>
    </location>
</feature>
<protein>
    <submittedName>
        <fullName evidence="10">Rhomboid family intramembrane serine protease</fullName>
    </submittedName>
</protein>
<keyword evidence="10" id="KW-0645">Protease</keyword>
<dbReference type="GO" id="GO:0006508">
    <property type="term" value="P:proteolysis"/>
    <property type="evidence" value="ECO:0007669"/>
    <property type="project" value="UniProtKB-KW"/>
</dbReference>